<dbReference type="Proteomes" id="UP000653099">
    <property type="component" value="Unassembled WGS sequence"/>
</dbReference>
<evidence type="ECO:0000256" key="1">
    <source>
        <dbReference type="SAM" id="Coils"/>
    </source>
</evidence>
<evidence type="ECO:0000313" key="3">
    <source>
        <dbReference type="Proteomes" id="UP000653099"/>
    </source>
</evidence>
<evidence type="ECO:0000313" key="2">
    <source>
        <dbReference type="EMBL" id="GGJ15764.1"/>
    </source>
</evidence>
<organism evidence="2 3">
    <name type="scientific">Halobellus salinus</name>
    <dbReference type="NCBI Taxonomy" id="931585"/>
    <lineage>
        <taxon>Archaea</taxon>
        <taxon>Methanobacteriati</taxon>
        <taxon>Methanobacteriota</taxon>
        <taxon>Stenosarchaea group</taxon>
        <taxon>Halobacteria</taxon>
        <taxon>Halobacteriales</taxon>
        <taxon>Haloferacaceae</taxon>
        <taxon>Halobellus</taxon>
    </lineage>
</organism>
<reference evidence="2" key="2">
    <citation type="submission" date="2020-09" db="EMBL/GenBank/DDBJ databases">
        <authorList>
            <person name="Sun Q."/>
            <person name="Ohkuma M."/>
        </authorList>
    </citation>
    <scope>NUCLEOTIDE SEQUENCE</scope>
    <source>
        <strain evidence="2">JCM 14359</strain>
    </source>
</reference>
<sequence>MACSEALEDDLEELEAAAIDLIRRQESADADATDEQQFVGVIDHVTNTYPIPAGSTRAHAEHISRMYRARTNDTAVRKRIATERHLFLREHCEGYDPQF</sequence>
<keyword evidence="1" id="KW-0175">Coiled coil</keyword>
<comment type="caution">
    <text evidence="2">The sequence shown here is derived from an EMBL/GenBank/DDBJ whole genome shotgun (WGS) entry which is preliminary data.</text>
</comment>
<accession>A0A830EKZ4</accession>
<dbReference type="EMBL" id="BMOC01000023">
    <property type="protein sequence ID" value="GGJ15764.1"/>
    <property type="molecule type" value="Genomic_DNA"/>
</dbReference>
<feature type="coiled-coil region" evidence="1">
    <location>
        <begin position="4"/>
        <end position="31"/>
    </location>
</feature>
<dbReference type="AlphaFoldDB" id="A0A830EKZ4"/>
<dbReference type="RefSeq" id="WP_188788300.1">
    <property type="nucleotide sequence ID" value="NZ_BMOC01000023.1"/>
</dbReference>
<name>A0A830EKZ4_9EURY</name>
<proteinExistence type="predicted"/>
<dbReference type="OrthoDB" id="322905at2157"/>
<keyword evidence="3" id="KW-1185">Reference proteome</keyword>
<gene>
    <name evidence="2" type="ORF">GCM10008995_26980</name>
</gene>
<reference evidence="2" key="1">
    <citation type="journal article" date="2014" name="Int. J. Syst. Evol. Microbiol.">
        <title>Complete genome sequence of Corynebacterium casei LMG S-19264T (=DSM 44701T), isolated from a smear-ripened cheese.</title>
        <authorList>
            <consortium name="US DOE Joint Genome Institute (JGI-PGF)"/>
            <person name="Walter F."/>
            <person name="Albersmeier A."/>
            <person name="Kalinowski J."/>
            <person name="Ruckert C."/>
        </authorList>
    </citation>
    <scope>NUCLEOTIDE SEQUENCE</scope>
    <source>
        <strain evidence="2">JCM 14359</strain>
    </source>
</reference>
<protein>
    <submittedName>
        <fullName evidence="2">Uncharacterized protein</fullName>
    </submittedName>
</protein>